<accession>A0A8H5M3F2</accession>
<evidence type="ECO:0000313" key="1">
    <source>
        <dbReference type="EMBL" id="KAF5379224.1"/>
    </source>
</evidence>
<evidence type="ECO:0008006" key="3">
    <source>
        <dbReference type="Google" id="ProtNLM"/>
    </source>
</evidence>
<organism evidence="1 2">
    <name type="scientific">Tricholomella constricta</name>
    <dbReference type="NCBI Taxonomy" id="117010"/>
    <lineage>
        <taxon>Eukaryota</taxon>
        <taxon>Fungi</taxon>
        <taxon>Dikarya</taxon>
        <taxon>Basidiomycota</taxon>
        <taxon>Agaricomycotina</taxon>
        <taxon>Agaricomycetes</taxon>
        <taxon>Agaricomycetidae</taxon>
        <taxon>Agaricales</taxon>
        <taxon>Tricholomatineae</taxon>
        <taxon>Lyophyllaceae</taxon>
        <taxon>Tricholomella</taxon>
    </lineage>
</organism>
<sequence length="226" mass="26088">MAHNAAGIVYPPIISSALPTFEVDHNAFWTTYPDYQDEDMDVARKDIARVAKRYYHDVFPRQRTTIYDYCSESFSAQLKKRIFGAYPPTQLVAVVAKPANPKFFPIHHFVFAANCAKFPQLLDVPPDPIKSEMVTLPVSAIVLRSPTAFSILWNYLYSGNINRVYRQLVLKPLDERKAVIRGFWETLFDLEVVDRKLYDITIKAWDECLWEFQLAMPQLNGSPSNY</sequence>
<dbReference type="Proteomes" id="UP000565441">
    <property type="component" value="Unassembled WGS sequence"/>
</dbReference>
<reference evidence="1 2" key="1">
    <citation type="journal article" date="2020" name="ISME J.">
        <title>Uncovering the hidden diversity of litter-decomposition mechanisms in mushroom-forming fungi.</title>
        <authorList>
            <person name="Floudas D."/>
            <person name="Bentzer J."/>
            <person name="Ahren D."/>
            <person name="Johansson T."/>
            <person name="Persson P."/>
            <person name="Tunlid A."/>
        </authorList>
    </citation>
    <scope>NUCLEOTIDE SEQUENCE [LARGE SCALE GENOMIC DNA]</scope>
    <source>
        <strain evidence="1 2">CBS 661.87</strain>
    </source>
</reference>
<dbReference type="EMBL" id="JAACJP010000017">
    <property type="protein sequence ID" value="KAF5379224.1"/>
    <property type="molecule type" value="Genomic_DNA"/>
</dbReference>
<protein>
    <recommendedName>
        <fullName evidence="3">BTB domain-containing protein</fullName>
    </recommendedName>
</protein>
<proteinExistence type="predicted"/>
<dbReference type="OrthoDB" id="2570975at2759"/>
<evidence type="ECO:0000313" key="2">
    <source>
        <dbReference type="Proteomes" id="UP000565441"/>
    </source>
</evidence>
<gene>
    <name evidence="1" type="ORF">D9615_005923</name>
</gene>
<dbReference type="AlphaFoldDB" id="A0A8H5M3F2"/>
<keyword evidence="2" id="KW-1185">Reference proteome</keyword>
<comment type="caution">
    <text evidence="1">The sequence shown here is derived from an EMBL/GenBank/DDBJ whole genome shotgun (WGS) entry which is preliminary data.</text>
</comment>
<name>A0A8H5M3F2_9AGAR</name>